<dbReference type="AlphaFoldDB" id="A0AAV7HZB5"/>
<organism evidence="1 2">
    <name type="scientific">Cotesia glomerata</name>
    <name type="common">Lepidopteran parasitic wasp</name>
    <name type="synonym">Apanteles glomeratus</name>
    <dbReference type="NCBI Taxonomy" id="32391"/>
    <lineage>
        <taxon>Eukaryota</taxon>
        <taxon>Metazoa</taxon>
        <taxon>Ecdysozoa</taxon>
        <taxon>Arthropoda</taxon>
        <taxon>Hexapoda</taxon>
        <taxon>Insecta</taxon>
        <taxon>Pterygota</taxon>
        <taxon>Neoptera</taxon>
        <taxon>Endopterygota</taxon>
        <taxon>Hymenoptera</taxon>
        <taxon>Apocrita</taxon>
        <taxon>Ichneumonoidea</taxon>
        <taxon>Braconidae</taxon>
        <taxon>Microgastrinae</taxon>
        <taxon>Cotesia</taxon>
    </lineage>
</organism>
<comment type="caution">
    <text evidence="1">The sequence shown here is derived from an EMBL/GenBank/DDBJ whole genome shotgun (WGS) entry which is preliminary data.</text>
</comment>
<keyword evidence="2" id="KW-1185">Reference proteome</keyword>
<sequence length="181" mass="19857">MVLMQLRVVCCRGDDARGTGTGAGAGETAALLAEQVVPAGKTGMTSVQGRWQGYRTSRHKRVRMKIRGDGVQASFQGVHVLVLAEFRFFPGASNKIFILTPGVIISAGKWPENGRLSRYRFPQTFSSAAQLLIPMLIFYKTKFTRILISRCTCLPPQLDSLIKTSSLLSLSSFLNSSQTEQ</sequence>
<evidence type="ECO:0000313" key="2">
    <source>
        <dbReference type="Proteomes" id="UP000826195"/>
    </source>
</evidence>
<evidence type="ECO:0000313" key="1">
    <source>
        <dbReference type="EMBL" id="KAH0550413.1"/>
    </source>
</evidence>
<proteinExistence type="predicted"/>
<dbReference type="EMBL" id="JAHXZJ010001864">
    <property type="protein sequence ID" value="KAH0550413.1"/>
    <property type="molecule type" value="Genomic_DNA"/>
</dbReference>
<accession>A0AAV7HZB5</accession>
<name>A0AAV7HZB5_COTGL</name>
<reference evidence="1 2" key="1">
    <citation type="journal article" date="2021" name="J. Hered.">
        <title>A chromosome-level genome assembly of the parasitoid wasp, Cotesia glomerata (Hymenoptera: Braconidae).</title>
        <authorList>
            <person name="Pinto B.J."/>
            <person name="Weis J.J."/>
            <person name="Gamble T."/>
            <person name="Ode P.J."/>
            <person name="Paul R."/>
            <person name="Zaspel J.M."/>
        </authorList>
    </citation>
    <scope>NUCLEOTIDE SEQUENCE [LARGE SCALE GENOMIC DNA]</scope>
    <source>
        <strain evidence="1">CgM1</strain>
    </source>
</reference>
<gene>
    <name evidence="1" type="ORF">KQX54_019226</name>
</gene>
<dbReference type="Proteomes" id="UP000826195">
    <property type="component" value="Unassembled WGS sequence"/>
</dbReference>
<protein>
    <submittedName>
        <fullName evidence="1">Uncharacterized protein</fullName>
    </submittedName>
</protein>